<reference evidence="6 7" key="1">
    <citation type="journal article" date="2009" name="PLoS ONE">
        <title>Genome analysis of the anaerobic thermohalophilic bacterium Halothermothrix orenii.</title>
        <authorList>
            <person name="Mavromatis K."/>
            <person name="Ivanova N."/>
            <person name="Anderson I."/>
            <person name="Lykidis A."/>
            <person name="Hooper S.D."/>
            <person name="Sun H."/>
            <person name="Kunin V."/>
            <person name="Lapidus A."/>
            <person name="Hugenholtz P."/>
            <person name="Patel B."/>
            <person name="Kyrpides N.C."/>
        </authorList>
    </citation>
    <scope>NUCLEOTIDE SEQUENCE [LARGE SCALE GENOMIC DNA]</scope>
    <source>
        <strain evidence="7">H 168 / OCM 544 / DSM 9562</strain>
    </source>
</reference>
<keyword evidence="3 4" id="KW-0418">Kinase</keyword>
<name>B8CZM4_HALOH</name>
<dbReference type="Proteomes" id="UP000000719">
    <property type="component" value="Chromosome"/>
</dbReference>
<dbReference type="PROSITE" id="PS00584">
    <property type="entry name" value="PFKB_KINASES_2"/>
    <property type="match status" value="1"/>
</dbReference>
<dbReference type="KEGG" id="hor:Hore_19960"/>
<keyword evidence="7" id="KW-1185">Reference proteome</keyword>
<dbReference type="CDD" id="cd01167">
    <property type="entry name" value="bac_FRK"/>
    <property type="match status" value="1"/>
</dbReference>
<dbReference type="GO" id="GO:0008865">
    <property type="term" value="F:fructokinase activity"/>
    <property type="evidence" value="ECO:0007669"/>
    <property type="project" value="UniProtKB-ARBA"/>
</dbReference>
<dbReference type="Gene3D" id="3.40.1190.20">
    <property type="match status" value="1"/>
</dbReference>
<dbReference type="Pfam" id="PF00294">
    <property type="entry name" value="PfkB"/>
    <property type="match status" value="1"/>
</dbReference>
<dbReference type="PANTHER" id="PTHR43085">
    <property type="entry name" value="HEXOKINASE FAMILY MEMBER"/>
    <property type="match status" value="1"/>
</dbReference>
<evidence type="ECO:0000259" key="5">
    <source>
        <dbReference type="Pfam" id="PF00294"/>
    </source>
</evidence>
<evidence type="ECO:0000256" key="3">
    <source>
        <dbReference type="ARBA" id="ARBA00022777"/>
    </source>
</evidence>
<dbReference type="InterPro" id="IPR002139">
    <property type="entry name" value="Ribo/fructo_kinase"/>
</dbReference>
<evidence type="ECO:0000313" key="6">
    <source>
        <dbReference type="EMBL" id="ACL70743.1"/>
    </source>
</evidence>
<sequence length="323" mass="34964">MPEVITMGEALIDFVPRQVNCALHEVSDFHRAAGGAPANVAVGVARLGVSAGFMGKVGDDAFGYFLKKTLEDNKVNTSQMVLTEEAMTTLAFVSLRGDGERDFAFYRKPGADMLYRVEEVDFDYLEGSHIFHFGSISLITDPSKTTTLKLIKQARSKGVTVSFDPNIRPPLWGSLEEAVKQINQVIPEADILKINEEELKVLTGLNDLKEESILKACQEFYQKGPELIIVTLGGEGCFYYSSAGYGMVEGFKTKAIDTTGAGDSFVAAVLSSLVKADLTNLQGLSTKKLEEILTFANKVASIVVTRNGGIPSLPFIDEVEGGS</sequence>
<dbReference type="HOGENOM" id="CLU_027634_6_1_9"/>
<comment type="similarity">
    <text evidence="1 4">Belongs to the carbohydrate kinase PfkB family.</text>
</comment>
<proteinExistence type="inferred from homology"/>
<dbReference type="eggNOG" id="COG0524">
    <property type="taxonomic scope" value="Bacteria"/>
</dbReference>
<organism evidence="6 7">
    <name type="scientific">Halothermothrix orenii (strain H 168 / OCM 544 / DSM 9562)</name>
    <dbReference type="NCBI Taxonomy" id="373903"/>
    <lineage>
        <taxon>Bacteria</taxon>
        <taxon>Bacillati</taxon>
        <taxon>Bacillota</taxon>
        <taxon>Clostridia</taxon>
        <taxon>Halanaerobiales</taxon>
        <taxon>Halothermotrichaceae</taxon>
        <taxon>Halothermothrix</taxon>
    </lineage>
</organism>
<dbReference type="OrthoDB" id="9813569at2"/>
<feature type="domain" description="Carbohydrate kinase PfkB" evidence="5">
    <location>
        <begin position="1"/>
        <end position="314"/>
    </location>
</feature>
<dbReference type="PRINTS" id="PR00990">
    <property type="entry name" value="RIBOKINASE"/>
</dbReference>
<dbReference type="InterPro" id="IPR011611">
    <property type="entry name" value="PfkB_dom"/>
</dbReference>
<dbReference type="InterPro" id="IPR002173">
    <property type="entry name" value="Carboh/pur_kinase_PfkB_CS"/>
</dbReference>
<dbReference type="STRING" id="373903.Hore_19960"/>
<evidence type="ECO:0000256" key="4">
    <source>
        <dbReference type="RuleBase" id="RU003704"/>
    </source>
</evidence>
<dbReference type="PANTHER" id="PTHR43085:SF54">
    <property type="entry name" value="PUTATIVE-RELATED"/>
    <property type="match status" value="1"/>
</dbReference>
<dbReference type="AlphaFoldDB" id="B8CZM4"/>
<keyword evidence="2 4" id="KW-0808">Transferase</keyword>
<dbReference type="PROSITE" id="PS00583">
    <property type="entry name" value="PFKB_KINASES_1"/>
    <property type="match status" value="1"/>
</dbReference>
<evidence type="ECO:0000313" key="7">
    <source>
        <dbReference type="Proteomes" id="UP000000719"/>
    </source>
</evidence>
<dbReference type="GO" id="GO:0006000">
    <property type="term" value="P:fructose metabolic process"/>
    <property type="evidence" value="ECO:0007669"/>
    <property type="project" value="UniProtKB-ARBA"/>
</dbReference>
<protein>
    <submittedName>
        <fullName evidence="6">PfkB domain protein</fullName>
    </submittedName>
</protein>
<dbReference type="SUPFAM" id="SSF53613">
    <property type="entry name" value="Ribokinase-like"/>
    <property type="match status" value="1"/>
</dbReference>
<dbReference type="EMBL" id="CP001098">
    <property type="protein sequence ID" value="ACL70743.1"/>
    <property type="molecule type" value="Genomic_DNA"/>
</dbReference>
<evidence type="ECO:0000256" key="1">
    <source>
        <dbReference type="ARBA" id="ARBA00010688"/>
    </source>
</evidence>
<dbReference type="InterPro" id="IPR050306">
    <property type="entry name" value="PfkB_Carbo_kinase"/>
</dbReference>
<dbReference type="InterPro" id="IPR029056">
    <property type="entry name" value="Ribokinase-like"/>
</dbReference>
<accession>B8CZM4</accession>
<evidence type="ECO:0000256" key="2">
    <source>
        <dbReference type="ARBA" id="ARBA00022679"/>
    </source>
</evidence>
<dbReference type="RefSeq" id="WP_015923712.1">
    <property type="nucleotide sequence ID" value="NC_011899.1"/>
</dbReference>
<gene>
    <name evidence="6" type="ordered locus">Hore_19960</name>
</gene>